<dbReference type="RefSeq" id="WP_205002045.1">
    <property type="nucleotide sequence ID" value="NZ_JAFBER010000001.1"/>
</dbReference>
<evidence type="ECO:0000313" key="3">
    <source>
        <dbReference type="Proteomes" id="UP000808914"/>
    </source>
</evidence>
<feature type="transmembrane region" description="Helical" evidence="1">
    <location>
        <begin position="31"/>
        <end position="50"/>
    </location>
</feature>
<dbReference type="Proteomes" id="UP000808914">
    <property type="component" value="Unassembled WGS sequence"/>
</dbReference>
<dbReference type="EMBL" id="JAFBER010000001">
    <property type="protein sequence ID" value="MBM7644083.1"/>
    <property type="molecule type" value="Genomic_DNA"/>
</dbReference>
<evidence type="ECO:0000256" key="1">
    <source>
        <dbReference type="SAM" id="Phobius"/>
    </source>
</evidence>
<proteinExistence type="predicted"/>
<reference evidence="2 3" key="1">
    <citation type="submission" date="2021-01" db="EMBL/GenBank/DDBJ databases">
        <title>Genomic Encyclopedia of Type Strains, Phase IV (KMG-IV): sequencing the most valuable type-strain genomes for metagenomic binning, comparative biology and taxonomic classification.</title>
        <authorList>
            <person name="Goeker M."/>
        </authorList>
    </citation>
    <scope>NUCLEOTIDE SEQUENCE [LARGE SCALE GENOMIC DNA]</scope>
    <source>
        <strain evidence="2 3">DSM 28236</strain>
    </source>
</reference>
<organism evidence="2 3">
    <name type="scientific">Scopulibacillus daqui</name>
    <dbReference type="NCBI Taxonomy" id="1469162"/>
    <lineage>
        <taxon>Bacteria</taxon>
        <taxon>Bacillati</taxon>
        <taxon>Bacillota</taxon>
        <taxon>Bacilli</taxon>
        <taxon>Bacillales</taxon>
        <taxon>Sporolactobacillaceae</taxon>
        <taxon>Scopulibacillus</taxon>
    </lineage>
</organism>
<protein>
    <submittedName>
        <fullName evidence="2">Uncharacterized protein involved in exopolysaccharide biosynthesis</fullName>
    </submittedName>
</protein>
<feature type="transmembrane region" description="Helical" evidence="1">
    <location>
        <begin position="5"/>
        <end position="25"/>
    </location>
</feature>
<name>A0ABS2PVJ6_9BACL</name>
<accession>A0ABS2PVJ6</accession>
<keyword evidence="3" id="KW-1185">Reference proteome</keyword>
<feature type="transmembrane region" description="Helical" evidence="1">
    <location>
        <begin position="81"/>
        <end position="100"/>
    </location>
</feature>
<evidence type="ECO:0000313" key="2">
    <source>
        <dbReference type="EMBL" id="MBM7644083.1"/>
    </source>
</evidence>
<keyword evidence="1" id="KW-1133">Transmembrane helix</keyword>
<keyword evidence="1" id="KW-0472">Membrane</keyword>
<gene>
    <name evidence="2" type="ORF">JOD45_000274</name>
</gene>
<comment type="caution">
    <text evidence="2">The sequence shown here is derived from an EMBL/GenBank/DDBJ whole genome shotgun (WGS) entry which is preliminary data.</text>
</comment>
<keyword evidence="1" id="KW-0812">Transmembrane</keyword>
<sequence length="101" mass="11276">MNSKVLGILSMAIAIVLMICGFTLLNTNGKWFLMILIVWIAIEIAGALITQKKFKSHQSLSYSLHSIPENNVVMLKSRRRIILNTVILIIAGALLVWSLIK</sequence>